<feature type="coiled-coil region" evidence="1">
    <location>
        <begin position="100"/>
        <end position="134"/>
    </location>
</feature>
<dbReference type="WBParaSite" id="MhA1_Contig388.frz3.gene8">
    <property type="protein sequence ID" value="MhA1_Contig388.frz3.gene8"/>
    <property type="gene ID" value="MhA1_Contig388.frz3.gene8"/>
</dbReference>
<keyword evidence="2" id="KW-0812">Transmembrane</keyword>
<evidence type="ECO:0000256" key="1">
    <source>
        <dbReference type="SAM" id="Coils"/>
    </source>
</evidence>
<proteinExistence type="predicted"/>
<keyword evidence="2" id="KW-0472">Membrane</keyword>
<keyword evidence="2" id="KW-1133">Transmembrane helix</keyword>
<organism evidence="3 4">
    <name type="scientific">Meloidogyne hapla</name>
    <name type="common">Root-knot nematode worm</name>
    <dbReference type="NCBI Taxonomy" id="6305"/>
    <lineage>
        <taxon>Eukaryota</taxon>
        <taxon>Metazoa</taxon>
        <taxon>Ecdysozoa</taxon>
        <taxon>Nematoda</taxon>
        <taxon>Chromadorea</taxon>
        <taxon>Rhabditida</taxon>
        <taxon>Tylenchina</taxon>
        <taxon>Tylenchomorpha</taxon>
        <taxon>Tylenchoidea</taxon>
        <taxon>Meloidogynidae</taxon>
        <taxon>Meloidogyninae</taxon>
        <taxon>Meloidogyne</taxon>
    </lineage>
</organism>
<evidence type="ECO:0000313" key="4">
    <source>
        <dbReference type="WBParaSite" id="MhA1_Contig388.frz3.gene8"/>
    </source>
</evidence>
<dbReference type="Gene3D" id="1.20.5.170">
    <property type="match status" value="1"/>
</dbReference>
<name>A0A1I8BPL9_MELHA</name>
<sequence>MVGGIQSVKEICVKVPSHWGLSCDTMLISLAEDGNLPLTTLEYYFPGARLLTYKDASDTSLHSDNSSMIAAVSAWAGLASICITIVGVFIGMFVVAKDNFTELKQDNEQFKNDNAKLKEDNENIKNKLEEIEKKV</sequence>
<evidence type="ECO:0000256" key="2">
    <source>
        <dbReference type="SAM" id="Phobius"/>
    </source>
</evidence>
<keyword evidence="3" id="KW-1185">Reference proteome</keyword>
<keyword evidence="1" id="KW-0175">Coiled coil</keyword>
<evidence type="ECO:0000313" key="3">
    <source>
        <dbReference type="Proteomes" id="UP000095281"/>
    </source>
</evidence>
<dbReference type="AlphaFoldDB" id="A0A1I8BPL9"/>
<protein>
    <submittedName>
        <fullName evidence="4">Col_cuticle_N domain-containing protein</fullName>
    </submittedName>
</protein>
<feature type="transmembrane region" description="Helical" evidence="2">
    <location>
        <begin position="68"/>
        <end position="95"/>
    </location>
</feature>
<accession>A0A1I8BPL9</accession>
<dbReference type="Proteomes" id="UP000095281">
    <property type="component" value="Unplaced"/>
</dbReference>
<reference evidence="4" key="1">
    <citation type="submission" date="2016-11" db="UniProtKB">
        <authorList>
            <consortium name="WormBaseParasite"/>
        </authorList>
    </citation>
    <scope>IDENTIFICATION</scope>
</reference>